<keyword evidence="6" id="KW-1003">Cell membrane</keyword>
<feature type="compositionally biased region" description="Low complexity" evidence="7">
    <location>
        <begin position="1"/>
        <end position="12"/>
    </location>
</feature>
<feature type="region of interest" description="Disordered" evidence="7">
    <location>
        <begin position="1"/>
        <end position="20"/>
    </location>
</feature>
<keyword evidence="6" id="KW-0813">Transport</keyword>
<evidence type="ECO:0000256" key="6">
    <source>
        <dbReference type="RuleBase" id="RU361157"/>
    </source>
</evidence>
<evidence type="ECO:0000256" key="7">
    <source>
        <dbReference type="SAM" id="MobiDB-lite"/>
    </source>
</evidence>
<feature type="transmembrane region" description="Helical" evidence="6">
    <location>
        <begin position="160"/>
        <end position="181"/>
    </location>
</feature>
<gene>
    <name evidence="9" type="ORF">IDM40_22740</name>
</gene>
<keyword evidence="4 6" id="KW-0472">Membrane</keyword>
<evidence type="ECO:0000256" key="2">
    <source>
        <dbReference type="ARBA" id="ARBA00022692"/>
    </source>
</evidence>
<dbReference type="InterPro" id="IPR013525">
    <property type="entry name" value="ABC2_TM"/>
</dbReference>
<evidence type="ECO:0000313" key="9">
    <source>
        <dbReference type="EMBL" id="MBE3001487.1"/>
    </source>
</evidence>
<feature type="transmembrane region" description="Helical" evidence="6">
    <location>
        <begin position="123"/>
        <end position="148"/>
    </location>
</feature>
<feature type="transmembrane region" description="Helical" evidence="6">
    <location>
        <begin position="193"/>
        <end position="212"/>
    </location>
</feature>
<dbReference type="InterPro" id="IPR047817">
    <property type="entry name" value="ABC2_TM_bact-type"/>
</dbReference>
<keyword evidence="10" id="KW-1185">Reference proteome</keyword>
<comment type="caution">
    <text evidence="9">The sequence shown here is derived from an EMBL/GenBank/DDBJ whole genome shotgun (WGS) entry which is preliminary data.</text>
</comment>
<dbReference type="PIRSF" id="PIRSF006648">
    <property type="entry name" value="DrrB"/>
    <property type="match status" value="1"/>
</dbReference>
<evidence type="ECO:0000256" key="4">
    <source>
        <dbReference type="ARBA" id="ARBA00023136"/>
    </source>
</evidence>
<reference evidence="9 10" key="1">
    <citation type="submission" date="2020-09" db="EMBL/GenBank/DDBJ databases">
        <title>Diversity and distribution of actinomycetes associated with coral in the coast of Hainan.</title>
        <authorList>
            <person name="Li F."/>
        </authorList>
    </citation>
    <scope>NUCLEOTIDE SEQUENCE [LARGE SCALE GENOMIC DNA]</scope>
    <source>
        <strain evidence="9 10">HNM0947</strain>
    </source>
</reference>
<comment type="subcellular location">
    <subcellularLocation>
        <location evidence="6">Cell membrane</location>
        <topology evidence="6">Multi-pass membrane protein</topology>
    </subcellularLocation>
    <subcellularLocation>
        <location evidence="1">Membrane</location>
        <topology evidence="1">Multi-pass membrane protein</topology>
    </subcellularLocation>
</comment>
<feature type="transmembrane region" description="Helical" evidence="6">
    <location>
        <begin position="47"/>
        <end position="66"/>
    </location>
</feature>
<accession>A0ABR9PCD8</accession>
<comment type="similarity">
    <text evidence="6">Belongs to the ABC-2 integral membrane protein family.</text>
</comment>
<protein>
    <recommendedName>
        <fullName evidence="6">Transport permease protein</fullName>
    </recommendedName>
</protein>
<evidence type="ECO:0000259" key="8">
    <source>
        <dbReference type="PROSITE" id="PS51012"/>
    </source>
</evidence>
<evidence type="ECO:0000256" key="5">
    <source>
        <dbReference type="ARBA" id="ARBA00023251"/>
    </source>
</evidence>
<evidence type="ECO:0000256" key="3">
    <source>
        <dbReference type="ARBA" id="ARBA00022989"/>
    </source>
</evidence>
<dbReference type="RefSeq" id="WP_193124081.1">
    <property type="nucleotide sequence ID" value="NZ_JADBGI010000025.1"/>
</dbReference>
<dbReference type="InterPro" id="IPR000412">
    <property type="entry name" value="ABC_2_transport"/>
</dbReference>
<keyword evidence="5" id="KW-0046">Antibiotic resistance</keyword>
<dbReference type="PROSITE" id="PS51012">
    <property type="entry name" value="ABC_TM2"/>
    <property type="match status" value="1"/>
</dbReference>
<feature type="transmembrane region" description="Helical" evidence="6">
    <location>
        <begin position="255"/>
        <end position="277"/>
    </location>
</feature>
<evidence type="ECO:0000256" key="1">
    <source>
        <dbReference type="ARBA" id="ARBA00004141"/>
    </source>
</evidence>
<dbReference type="Proteomes" id="UP000806528">
    <property type="component" value="Unassembled WGS sequence"/>
</dbReference>
<proteinExistence type="inferred from homology"/>
<feature type="transmembrane region" description="Helical" evidence="6">
    <location>
        <begin position="78"/>
        <end position="102"/>
    </location>
</feature>
<sequence length="285" mass="30682">MNAPTTNPTNPARPAPERSTRLPGTFRLGLSRGIVEIRSFVREWESMIFTFSMPALILLFFAVIFDDMFDINMSAVDYYLPGLIAMGLMSVSFQTLGVAVATERDQGGLRRLRGTPLPPASYFIGKTVLVLFLAVGQVALLLGVAVLFFDAALPSGAESWVTVGWVFVLGTVACALLGLAASSLARTAQAASAVIIVPFLLLQFTSGIFVPVPALPEWVFNGAALFPLLWMAQGLRAGFFPDEMASMEVSGSWDLPLVALALGTWCVVGLVVTLATFRWKTRKDG</sequence>
<dbReference type="Pfam" id="PF01061">
    <property type="entry name" value="ABC2_membrane"/>
    <property type="match status" value="1"/>
</dbReference>
<organism evidence="9 10">
    <name type="scientific">Nocardiopsis coralli</name>
    <dbReference type="NCBI Taxonomy" id="2772213"/>
    <lineage>
        <taxon>Bacteria</taxon>
        <taxon>Bacillati</taxon>
        <taxon>Actinomycetota</taxon>
        <taxon>Actinomycetes</taxon>
        <taxon>Streptosporangiales</taxon>
        <taxon>Nocardiopsidaceae</taxon>
        <taxon>Nocardiopsis</taxon>
    </lineage>
</organism>
<keyword evidence="2 6" id="KW-0812">Transmembrane</keyword>
<keyword evidence="3 6" id="KW-1133">Transmembrane helix</keyword>
<feature type="domain" description="ABC transmembrane type-2" evidence="8">
    <location>
        <begin position="45"/>
        <end position="280"/>
    </location>
</feature>
<dbReference type="EMBL" id="JADBGI010000025">
    <property type="protein sequence ID" value="MBE3001487.1"/>
    <property type="molecule type" value="Genomic_DNA"/>
</dbReference>
<name>A0ABR9PCD8_9ACTN</name>
<evidence type="ECO:0000313" key="10">
    <source>
        <dbReference type="Proteomes" id="UP000806528"/>
    </source>
</evidence>
<dbReference type="PANTHER" id="PTHR43229">
    <property type="entry name" value="NODULATION PROTEIN J"/>
    <property type="match status" value="1"/>
</dbReference>
<dbReference type="PANTHER" id="PTHR43229:SF2">
    <property type="entry name" value="NODULATION PROTEIN J"/>
    <property type="match status" value="1"/>
</dbReference>
<dbReference type="InterPro" id="IPR051784">
    <property type="entry name" value="Nod_factor_ABC_transporter"/>
</dbReference>